<evidence type="ECO:0000256" key="1">
    <source>
        <dbReference type="SAM" id="MobiDB-lite"/>
    </source>
</evidence>
<dbReference type="OrthoDB" id="10483114at2759"/>
<dbReference type="Proteomes" id="UP000001072">
    <property type="component" value="Unassembled WGS sequence"/>
</dbReference>
<dbReference type="AlphaFoldDB" id="F4RZA8"/>
<sequence length="893" mass="100880">MKLPVFLNGSLSSIFIFNYIFTGVLAPNLDPFTPHDTRSYNLWNSPGILDGVFFNLPESGATLGLNGRPWPTDQHFSLFQHQLDLSKNEITIQDTENKLIGKDVRSQLQGNERSISDLSELPSSHTSPGSRIKNVKTPSEDAKRRKYSTVVQSGIEHPDVKVSNMYQKNNLLPNSAISSGVDTSSNGKDKSNMNDDMVHVDDTIKSAGLKNPQISHLQGKPHDSREKSNSEQSRNSQKATKTLSEAMEMTKAVEDWKKSTEIKEEPNLESKIETLGKGEEVITEKDQHVNSIGNLNPGLSSQMISPVIQKHTRLDSQLAAKTSTQLRLNSGSKKLVKDPTTEDKQLKPKDSEQNVILSKGSNRDNDDSTDLVKSSEFENENPYKLLDKPFKSVQEPLRILKNEAKTKGIATDEGKNVLNLNSYNDMDATIWSRTKSKLNEAEIGKLQSENQLAKKVSKKGKKKKKNKNKNTNTNSATNPNPNKLDMLEEVDAEKEISVSSFLKETAKSPDRCDPLLQGPVGCDTEETFFNLPKLEFLSRCLKLKSTTEGIKIDLSDLGFKYMIINGFASHPKMWTSDIHGFAQQFRDILEGKRRLMSLLEQFKEMHVVWKWKDRAKVLPPTVQRVGSLLKGDQMFPQFENAKIEEWKECHDTLLELTKLEDGMMDLNVIFGPVLQIRVATFAYMVNSHLEKQSRVLKEILKDGSVMDGVRIPIVMSIANILDLSSDTVFWQKLNEKEILDKTCELIDNLNGFILIPGGQKFHVFDHTWNSEYSMYRLIKKKDRLSELFQARIKTLASLADKHDLKIPSRWVKKLPESAAEASLGEALICLHADLHFDALKELKDILKSQPRTSARIIGNWDELLIPQHLRAKTLEFQRFFALRDQKVKGLGTS</sequence>
<dbReference type="InParanoid" id="F4RZA8"/>
<feature type="compositionally biased region" description="Low complexity" evidence="1">
    <location>
        <begin position="469"/>
        <end position="483"/>
    </location>
</feature>
<proteinExistence type="predicted"/>
<feature type="compositionally biased region" description="Basic and acidic residues" evidence="1">
    <location>
        <begin position="220"/>
        <end position="229"/>
    </location>
</feature>
<feature type="compositionally biased region" description="Polar residues" evidence="1">
    <location>
        <begin position="112"/>
        <end position="129"/>
    </location>
</feature>
<feature type="compositionally biased region" description="Polar residues" evidence="1">
    <location>
        <begin position="230"/>
        <end position="242"/>
    </location>
</feature>
<feature type="region of interest" description="Disordered" evidence="1">
    <location>
        <begin position="208"/>
        <end position="242"/>
    </location>
</feature>
<name>F4RZA8_MELLP</name>
<feature type="compositionally biased region" description="Basic residues" evidence="1">
    <location>
        <begin position="455"/>
        <end position="468"/>
    </location>
</feature>
<feature type="region of interest" description="Disordered" evidence="1">
    <location>
        <begin position="449"/>
        <end position="483"/>
    </location>
</feature>
<dbReference type="KEGG" id="mlr:MELLADRAFT_66464"/>
<gene>
    <name evidence="2" type="ORF">MELLADRAFT_66464</name>
</gene>
<feature type="compositionally biased region" description="Polar residues" evidence="1">
    <location>
        <begin position="320"/>
        <end position="332"/>
    </location>
</feature>
<dbReference type="VEuPathDB" id="FungiDB:MELLADRAFT_66464"/>
<dbReference type="GeneID" id="18930633"/>
<protein>
    <submittedName>
        <fullName evidence="2">Uncharacterized protein</fullName>
    </submittedName>
</protein>
<keyword evidence="3" id="KW-1185">Reference proteome</keyword>
<feature type="compositionally biased region" description="Basic and acidic residues" evidence="1">
    <location>
        <begin position="187"/>
        <end position="196"/>
    </location>
</feature>
<feature type="region of interest" description="Disordered" evidence="1">
    <location>
        <begin position="172"/>
        <end position="196"/>
    </location>
</feature>
<dbReference type="EMBL" id="GL883132">
    <property type="protein sequence ID" value="EGG02191.1"/>
    <property type="molecule type" value="Genomic_DNA"/>
</dbReference>
<reference evidence="3" key="1">
    <citation type="journal article" date="2011" name="Proc. Natl. Acad. Sci. U.S.A.">
        <title>Obligate biotrophy features unraveled by the genomic analysis of rust fungi.</title>
        <authorList>
            <person name="Duplessis S."/>
            <person name="Cuomo C.A."/>
            <person name="Lin Y.-C."/>
            <person name="Aerts A."/>
            <person name="Tisserant E."/>
            <person name="Veneault-Fourrey C."/>
            <person name="Joly D.L."/>
            <person name="Hacquard S."/>
            <person name="Amselem J."/>
            <person name="Cantarel B.L."/>
            <person name="Chiu R."/>
            <person name="Coutinho P.M."/>
            <person name="Feau N."/>
            <person name="Field M."/>
            <person name="Frey P."/>
            <person name="Gelhaye E."/>
            <person name="Goldberg J."/>
            <person name="Grabherr M.G."/>
            <person name="Kodira C.D."/>
            <person name="Kohler A."/>
            <person name="Kuees U."/>
            <person name="Lindquist E.A."/>
            <person name="Lucas S.M."/>
            <person name="Mago R."/>
            <person name="Mauceli E."/>
            <person name="Morin E."/>
            <person name="Murat C."/>
            <person name="Pangilinan J.L."/>
            <person name="Park R."/>
            <person name="Pearson M."/>
            <person name="Quesneville H."/>
            <person name="Rouhier N."/>
            <person name="Sakthikumar S."/>
            <person name="Salamov A.A."/>
            <person name="Schmutz J."/>
            <person name="Selles B."/>
            <person name="Shapiro H."/>
            <person name="Tanguay P."/>
            <person name="Tuskan G.A."/>
            <person name="Henrissat B."/>
            <person name="Van de Peer Y."/>
            <person name="Rouze P."/>
            <person name="Ellis J.G."/>
            <person name="Dodds P.N."/>
            <person name="Schein J.E."/>
            <person name="Zhong S."/>
            <person name="Hamelin R.C."/>
            <person name="Grigoriev I.V."/>
            <person name="Szabo L.J."/>
            <person name="Martin F."/>
        </authorList>
    </citation>
    <scope>NUCLEOTIDE SEQUENCE [LARGE SCALE GENOMIC DNA]</scope>
    <source>
        <strain evidence="3">98AG31 / pathotype 3-4-7</strain>
    </source>
</reference>
<dbReference type="HOGENOM" id="CLU_323669_0_0_1"/>
<evidence type="ECO:0000313" key="3">
    <source>
        <dbReference type="Proteomes" id="UP000001072"/>
    </source>
</evidence>
<feature type="region of interest" description="Disordered" evidence="1">
    <location>
        <begin position="112"/>
        <end position="146"/>
    </location>
</feature>
<organism evidence="3">
    <name type="scientific">Melampsora larici-populina (strain 98AG31 / pathotype 3-4-7)</name>
    <name type="common">Poplar leaf rust fungus</name>
    <dbReference type="NCBI Taxonomy" id="747676"/>
    <lineage>
        <taxon>Eukaryota</taxon>
        <taxon>Fungi</taxon>
        <taxon>Dikarya</taxon>
        <taxon>Basidiomycota</taxon>
        <taxon>Pucciniomycotina</taxon>
        <taxon>Pucciniomycetes</taxon>
        <taxon>Pucciniales</taxon>
        <taxon>Melampsoraceae</taxon>
        <taxon>Melampsora</taxon>
    </lineage>
</organism>
<feature type="compositionally biased region" description="Polar residues" evidence="1">
    <location>
        <begin position="172"/>
        <end position="186"/>
    </location>
</feature>
<feature type="region of interest" description="Disordered" evidence="1">
    <location>
        <begin position="320"/>
        <end position="377"/>
    </location>
</feature>
<dbReference type="RefSeq" id="XP_007414448.1">
    <property type="nucleotide sequence ID" value="XM_007414386.1"/>
</dbReference>
<feature type="compositionally biased region" description="Basic and acidic residues" evidence="1">
    <location>
        <begin position="335"/>
        <end position="352"/>
    </location>
</feature>
<evidence type="ECO:0000313" key="2">
    <source>
        <dbReference type="EMBL" id="EGG02191.1"/>
    </source>
</evidence>
<accession>F4RZA8</accession>